<proteinExistence type="predicted"/>
<evidence type="ECO:0000313" key="1">
    <source>
        <dbReference type="EMBL" id="KAG8648406.1"/>
    </source>
</evidence>
<organism evidence="1 2">
    <name type="scientific">Manihot esculenta</name>
    <name type="common">Cassava</name>
    <name type="synonym">Jatropha manihot</name>
    <dbReference type="NCBI Taxonomy" id="3983"/>
    <lineage>
        <taxon>Eukaryota</taxon>
        <taxon>Viridiplantae</taxon>
        <taxon>Streptophyta</taxon>
        <taxon>Embryophyta</taxon>
        <taxon>Tracheophyta</taxon>
        <taxon>Spermatophyta</taxon>
        <taxon>Magnoliopsida</taxon>
        <taxon>eudicotyledons</taxon>
        <taxon>Gunneridae</taxon>
        <taxon>Pentapetalae</taxon>
        <taxon>rosids</taxon>
        <taxon>fabids</taxon>
        <taxon>Malpighiales</taxon>
        <taxon>Euphorbiaceae</taxon>
        <taxon>Crotonoideae</taxon>
        <taxon>Manihoteae</taxon>
        <taxon>Manihot</taxon>
    </lineage>
</organism>
<reference evidence="2" key="1">
    <citation type="journal article" date="2016" name="Nat. Biotechnol.">
        <title>Sequencing wild and cultivated cassava and related species reveals extensive interspecific hybridization and genetic diversity.</title>
        <authorList>
            <person name="Bredeson J.V."/>
            <person name="Lyons J.B."/>
            <person name="Prochnik S.E."/>
            <person name="Wu G.A."/>
            <person name="Ha C.M."/>
            <person name="Edsinger-Gonzales E."/>
            <person name="Grimwood J."/>
            <person name="Schmutz J."/>
            <person name="Rabbi I.Y."/>
            <person name="Egesi C."/>
            <person name="Nauluvula P."/>
            <person name="Lebot V."/>
            <person name="Ndunguru J."/>
            <person name="Mkamilo G."/>
            <person name="Bart R.S."/>
            <person name="Setter T.L."/>
            <person name="Gleadow R.M."/>
            <person name="Kulakow P."/>
            <person name="Ferguson M.E."/>
            <person name="Rounsley S."/>
            <person name="Rokhsar D.S."/>
        </authorList>
    </citation>
    <scope>NUCLEOTIDE SEQUENCE [LARGE SCALE GENOMIC DNA]</scope>
    <source>
        <strain evidence="2">cv. AM560-2</strain>
    </source>
</reference>
<dbReference type="Proteomes" id="UP000091857">
    <property type="component" value="Chromosome 9"/>
</dbReference>
<sequence length="80" mass="8744">MGIHTQMQFGCERECPTGWVDGRGCGTEDAKDGEKRLWLAFASGWVAAELVIGWVDGRGCGIELKDENGEGTRTVKGREQ</sequence>
<keyword evidence="2" id="KW-1185">Reference proteome</keyword>
<dbReference type="EMBL" id="CM004395">
    <property type="protein sequence ID" value="KAG8648406.1"/>
    <property type="molecule type" value="Genomic_DNA"/>
</dbReference>
<evidence type="ECO:0000313" key="2">
    <source>
        <dbReference type="Proteomes" id="UP000091857"/>
    </source>
</evidence>
<accession>A0ACB7H896</accession>
<comment type="caution">
    <text evidence="1">The sequence shown here is derived from an EMBL/GenBank/DDBJ whole genome shotgun (WGS) entry which is preliminary data.</text>
</comment>
<name>A0ACB7H896_MANES</name>
<protein>
    <submittedName>
        <fullName evidence="1">Uncharacterized protein</fullName>
    </submittedName>
</protein>
<gene>
    <name evidence="1" type="ORF">MANES_09G172701v8</name>
</gene>